<keyword evidence="2" id="KW-0732">Signal</keyword>
<organism evidence="3 4">
    <name type="scientific">Oikopleura dioica</name>
    <name type="common">Tunicate</name>
    <dbReference type="NCBI Taxonomy" id="34765"/>
    <lineage>
        <taxon>Eukaryota</taxon>
        <taxon>Metazoa</taxon>
        <taxon>Chordata</taxon>
        <taxon>Tunicata</taxon>
        <taxon>Appendicularia</taxon>
        <taxon>Copelata</taxon>
        <taxon>Oikopleuridae</taxon>
        <taxon>Oikopleura</taxon>
    </lineage>
</organism>
<name>A0ABN7S9T0_OIKDI</name>
<evidence type="ECO:0000313" key="4">
    <source>
        <dbReference type="Proteomes" id="UP001158576"/>
    </source>
</evidence>
<feature type="signal peptide" evidence="2">
    <location>
        <begin position="1"/>
        <end position="18"/>
    </location>
</feature>
<evidence type="ECO:0000256" key="1">
    <source>
        <dbReference type="SAM" id="Coils"/>
    </source>
</evidence>
<accession>A0ABN7S9T0</accession>
<gene>
    <name evidence="3" type="ORF">OKIOD_LOCUS5999</name>
</gene>
<dbReference type="EMBL" id="OU015569">
    <property type="protein sequence ID" value="CAG5096018.1"/>
    <property type="molecule type" value="Genomic_DNA"/>
</dbReference>
<evidence type="ECO:0000313" key="3">
    <source>
        <dbReference type="EMBL" id="CAG5096018.1"/>
    </source>
</evidence>
<dbReference type="Proteomes" id="UP001158576">
    <property type="component" value="Chromosome XSR"/>
</dbReference>
<sequence length="209" mass="24706">MMKKVLLFPILLRTLVEGMPFPTDELDEFFEQKVEHATRNVKSTRRRSLIVKNVANAQRRWQKNFLKQVKEHFEKLDDKNAELERARILTDDNVYELSNRIDANAEFVHDDIKHLTEGAKNINERLRKIESEQRELEAIMNEAVSKPLVGEADYSDVDDSTSETLNLLNEKYNSLDKRFKDWWQIFNTNLKQANENKKAMDNMKNDIHL</sequence>
<feature type="chain" id="PRO_5045041410" evidence="2">
    <location>
        <begin position="19"/>
        <end position="209"/>
    </location>
</feature>
<keyword evidence="4" id="KW-1185">Reference proteome</keyword>
<protein>
    <submittedName>
        <fullName evidence="3">Oidioi.mRNA.OKI2018_I69.XSR.g14441.t1.cds</fullName>
    </submittedName>
</protein>
<keyword evidence="1" id="KW-0175">Coiled coil</keyword>
<feature type="coiled-coil region" evidence="1">
    <location>
        <begin position="66"/>
        <end position="146"/>
    </location>
</feature>
<evidence type="ECO:0000256" key="2">
    <source>
        <dbReference type="SAM" id="SignalP"/>
    </source>
</evidence>
<proteinExistence type="predicted"/>
<reference evidence="3 4" key="1">
    <citation type="submission" date="2021-04" db="EMBL/GenBank/DDBJ databases">
        <authorList>
            <person name="Bliznina A."/>
        </authorList>
    </citation>
    <scope>NUCLEOTIDE SEQUENCE [LARGE SCALE GENOMIC DNA]</scope>
</reference>